<dbReference type="Gene3D" id="3.30.200.20">
    <property type="entry name" value="Phosphorylase Kinase, domain 1"/>
    <property type="match status" value="1"/>
</dbReference>
<dbReference type="EMBL" id="WIXE01015670">
    <property type="protein sequence ID" value="KAK5973282.1"/>
    <property type="molecule type" value="Genomic_DNA"/>
</dbReference>
<dbReference type="AlphaFoldDB" id="A0AAN8F6P5"/>
<dbReference type="Proteomes" id="UP001331761">
    <property type="component" value="Unassembled WGS sequence"/>
</dbReference>
<accession>A0AAN8F6P5</accession>
<protein>
    <submittedName>
        <fullName evidence="1">Uncharacterized protein</fullName>
    </submittedName>
</protein>
<proteinExistence type="predicted"/>
<organism evidence="1 2">
    <name type="scientific">Trichostrongylus colubriformis</name>
    <name type="common">Black scour worm</name>
    <dbReference type="NCBI Taxonomy" id="6319"/>
    <lineage>
        <taxon>Eukaryota</taxon>
        <taxon>Metazoa</taxon>
        <taxon>Ecdysozoa</taxon>
        <taxon>Nematoda</taxon>
        <taxon>Chromadorea</taxon>
        <taxon>Rhabditida</taxon>
        <taxon>Rhabditina</taxon>
        <taxon>Rhabditomorpha</taxon>
        <taxon>Strongyloidea</taxon>
        <taxon>Trichostrongylidae</taxon>
        <taxon>Trichostrongylus</taxon>
    </lineage>
</organism>
<dbReference type="Gene3D" id="1.10.510.10">
    <property type="entry name" value="Transferase(Phosphotransferase) domain 1"/>
    <property type="match status" value="1"/>
</dbReference>
<evidence type="ECO:0000313" key="2">
    <source>
        <dbReference type="Proteomes" id="UP001331761"/>
    </source>
</evidence>
<evidence type="ECO:0000313" key="1">
    <source>
        <dbReference type="EMBL" id="KAK5973282.1"/>
    </source>
</evidence>
<keyword evidence="2" id="KW-1185">Reference proteome</keyword>
<sequence>MLVINPDNRFSVEESLNHPYVKVWFRDEEVNAPQSENRYNEEIDCADRSLSEWKGMNEHEFPRMSVISE</sequence>
<gene>
    <name evidence="1" type="ORF">GCK32_022028</name>
</gene>
<comment type="caution">
    <text evidence="1">The sequence shown here is derived from an EMBL/GenBank/DDBJ whole genome shotgun (WGS) entry which is preliminary data.</text>
</comment>
<reference evidence="1 2" key="1">
    <citation type="submission" date="2019-10" db="EMBL/GenBank/DDBJ databases">
        <title>Assembly and Annotation for the nematode Trichostrongylus colubriformis.</title>
        <authorList>
            <person name="Martin J."/>
        </authorList>
    </citation>
    <scope>NUCLEOTIDE SEQUENCE [LARGE SCALE GENOMIC DNA]</scope>
    <source>
        <strain evidence="1">G859</strain>
        <tissue evidence="1">Whole worm</tissue>
    </source>
</reference>
<name>A0AAN8F6P5_TRICO</name>